<evidence type="ECO:0000256" key="1">
    <source>
        <dbReference type="ARBA" id="ARBA00008361"/>
    </source>
</evidence>
<dbReference type="InterPro" id="IPR029063">
    <property type="entry name" value="SAM-dependent_MTases_sf"/>
</dbReference>
<dbReference type="PANTHER" id="PTHR44942">
    <property type="entry name" value="METHYLTRANSF_11 DOMAIN-CONTAINING PROTEIN"/>
    <property type="match status" value="1"/>
</dbReference>
<feature type="domain" description="Methyltransferase type 11" evidence="4">
    <location>
        <begin position="42"/>
        <end position="130"/>
    </location>
</feature>
<dbReference type="Pfam" id="PF08241">
    <property type="entry name" value="Methyltransf_11"/>
    <property type="match status" value="1"/>
</dbReference>
<evidence type="ECO:0000313" key="6">
    <source>
        <dbReference type="Proteomes" id="UP000066480"/>
    </source>
</evidence>
<dbReference type="EMBL" id="CP011112">
    <property type="protein sequence ID" value="AKU14697.1"/>
    <property type="molecule type" value="Genomic_DNA"/>
</dbReference>
<gene>
    <name evidence="5" type="ORF">VV02_00440</name>
</gene>
<dbReference type="SUPFAM" id="SSF53335">
    <property type="entry name" value="S-adenosyl-L-methionine-dependent methyltransferases"/>
    <property type="match status" value="1"/>
</dbReference>
<name>A0A0K1JDC2_9MICO</name>
<comment type="similarity">
    <text evidence="1">Belongs to the methyltransferase superfamily.</text>
</comment>
<dbReference type="GO" id="GO:0008757">
    <property type="term" value="F:S-adenosylmethionine-dependent methyltransferase activity"/>
    <property type="evidence" value="ECO:0007669"/>
    <property type="project" value="InterPro"/>
</dbReference>
<proteinExistence type="inferred from homology"/>
<dbReference type="RefSeq" id="WP_052589218.1">
    <property type="nucleotide sequence ID" value="NZ_CP011112.1"/>
</dbReference>
<dbReference type="KEGG" id="lmoi:VV02_00440"/>
<keyword evidence="3 5" id="KW-0808">Transferase</keyword>
<dbReference type="InterPro" id="IPR051052">
    <property type="entry name" value="Diverse_substrate_MTase"/>
</dbReference>
<protein>
    <submittedName>
        <fullName evidence="5">Methyltransferase</fullName>
    </submittedName>
</protein>
<accession>A0A0K1JDC2</accession>
<dbReference type="PATRIC" id="fig|571913.6.peg.88"/>
<dbReference type="PANTHER" id="PTHR44942:SF4">
    <property type="entry name" value="METHYLTRANSFERASE TYPE 11 DOMAIN-CONTAINING PROTEIN"/>
    <property type="match status" value="1"/>
</dbReference>
<evidence type="ECO:0000256" key="2">
    <source>
        <dbReference type="ARBA" id="ARBA00022603"/>
    </source>
</evidence>
<dbReference type="GO" id="GO:0032259">
    <property type="term" value="P:methylation"/>
    <property type="evidence" value="ECO:0007669"/>
    <property type="project" value="UniProtKB-KW"/>
</dbReference>
<dbReference type="Proteomes" id="UP000066480">
    <property type="component" value="Chromosome"/>
</dbReference>
<dbReference type="CDD" id="cd02440">
    <property type="entry name" value="AdoMet_MTases"/>
    <property type="match status" value="1"/>
</dbReference>
<keyword evidence="6" id="KW-1185">Reference proteome</keyword>
<sequence>MTIRALTFGSAAEAYERYRPGYPAELVDRVLDYASDPVHTALEIGAGTGKATRVFAARGIAVTASEPDANMLAELQRHVPEAVTVQSSLEDLQADSQYDLVFAGMALHWTEVPGRWDRLAALLRDGGTLASFGGPVTLNDPAVATLAEQARSELVPSEGMRPPDDTVPDDEEMRWPGRVLQESGLFTDVQQSTIERREMVPAEEYVGILSTASAYLMLSPADRETVLTRILDALPAAVEVNSDIVLHLARRHPR</sequence>
<dbReference type="InterPro" id="IPR013216">
    <property type="entry name" value="Methyltransf_11"/>
</dbReference>
<organism evidence="5 6">
    <name type="scientific">Luteipulveratus mongoliensis</name>
    <dbReference type="NCBI Taxonomy" id="571913"/>
    <lineage>
        <taxon>Bacteria</taxon>
        <taxon>Bacillati</taxon>
        <taxon>Actinomycetota</taxon>
        <taxon>Actinomycetes</taxon>
        <taxon>Micrococcales</taxon>
        <taxon>Dermacoccaceae</taxon>
        <taxon>Luteipulveratus</taxon>
    </lineage>
</organism>
<keyword evidence="2 5" id="KW-0489">Methyltransferase</keyword>
<evidence type="ECO:0000313" key="5">
    <source>
        <dbReference type="EMBL" id="AKU14697.1"/>
    </source>
</evidence>
<dbReference type="Gene3D" id="3.40.50.150">
    <property type="entry name" value="Vaccinia Virus protein VP39"/>
    <property type="match status" value="1"/>
</dbReference>
<dbReference type="AlphaFoldDB" id="A0A0K1JDC2"/>
<evidence type="ECO:0000256" key="3">
    <source>
        <dbReference type="ARBA" id="ARBA00022679"/>
    </source>
</evidence>
<reference evidence="5 6" key="1">
    <citation type="submission" date="2015-03" db="EMBL/GenBank/DDBJ databases">
        <title>Luteipulveratus halotolerans sp. nov., a novel actinobacterium (Dermacoccaceae) from Sarawak, Malaysia.</title>
        <authorList>
            <person name="Juboi H."/>
            <person name="Basik A."/>
            <person name="Shamsul S.S."/>
            <person name="Arnold P."/>
            <person name="Schmitt E.K."/>
            <person name="Sanglier J.-J."/>
            <person name="Yeo T."/>
        </authorList>
    </citation>
    <scope>NUCLEOTIDE SEQUENCE [LARGE SCALE GENOMIC DNA]</scope>
    <source>
        <strain evidence="5 6">MN07-A0370</strain>
    </source>
</reference>
<evidence type="ECO:0000259" key="4">
    <source>
        <dbReference type="Pfam" id="PF08241"/>
    </source>
</evidence>
<dbReference type="OrthoDB" id="9797252at2"/>